<dbReference type="PANTHER" id="PTHR23133:SF2">
    <property type="entry name" value="IMIDAZOLEGLYCEROL-PHOSPHATE DEHYDRATASE"/>
    <property type="match status" value="1"/>
</dbReference>
<dbReference type="PROSITE" id="PS00955">
    <property type="entry name" value="IGP_DEHYDRATASE_2"/>
    <property type="match status" value="1"/>
</dbReference>
<dbReference type="CDD" id="cd07914">
    <property type="entry name" value="IGPD"/>
    <property type="match status" value="1"/>
</dbReference>
<dbReference type="NCBIfam" id="NF002111">
    <property type="entry name" value="PRK00951.2-1"/>
    <property type="match status" value="1"/>
</dbReference>
<dbReference type="PANTHER" id="PTHR23133">
    <property type="entry name" value="IMIDAZOLEGLYCEROL-PHOSPHATE DEHYDRATASE HIS7"/>
    <property type="match status" value="1"/>
</dbReference>
<name>A0A1M6RGR9_9CLOT</name>
<dbReference type="InterPro" id="IPR020568">
    <property type="entry name" value="Ribosomal_Su5_D2-typ_SF"/>
</dbReference>
<dbReference type="GO" id="GO:0005737">
    <property type="term" value="C:cytoplasm"/>
    <property type="evidence" value="ECO:0007669"/>
    <property type="project" value="UniProtKB-SubCell"/>
</dbReference>
<dbReference type="HAMAP" id="MF_00076">
    <property type="entry name" value="HisB"/>
    <property type="match status" value="1"/>
</dbReference>
<organism evidence="7 8">
    <name type="scientific">Hathewaya proteolytica DSM 3090</name>
    <dbReference type="NCBI Taxonomy" id="1121331"/>
    <lineage>
        <taxon>Bacteria</taxon>
        <taxon>Bacillati</taxon>
        <taxon>Bacillota</taxon>
        <taxon>Clostridia</taxon>
        <taxon>Eubacteriales</taxon>
        <taxon>Clostridiaceae</taxon>
        <taxon>Hathewaya</taxon>
    </lineage>
</organism>
<dbReference type="STRING" id="1121331.SAMN02745248_02288"/>
<dbReference type="InterPro" id="IPR000807">
    <property type="entry name" value="ImidazoleglycerolP_deHydtase"/>
</dbReference>
<comment type="pathway">
    <text evidence="1 6">Amino-acid biosynthesis; L-histidine biosynthesis; L-histidine from 5-phospho-alpha-D-ribose 1-diphosphate: step 6/9.</text>
</comment>
<accession>A0A1M6RGR9</accession>
<dbReference type="EC" id="4.2.1.19" evidence="6"/>
<dbReference type="AlphaFoldDB" id="A0A1M6RGR9"/>
<dbReference type="OrthoDB" id="9790411at2"/>
<protein>
    <recommendedName>
        <fullName evidence="2 6">Imidazoleglycerol-phosphate dehydratase</fullName>
        <shortName evidence="6">IGPD</shortName>
        <ecNumber evidence="6">4.2.1.19</ecNumber>
    </recommendedName>
</protein>
<keyword evidence="4 6" id="KW-0368">Histidine biosynthesis</keyword>
<comment type="similarity">
    <text evidence="6">Belongs to the imidazoleglycerol-phosphate dehydratase family.</text>
</comment>
<reference evidence="7 8" key="1">
    <citation type="submission" date="2016-11" db="EMBL/GenBank/DDBJ databases">
        <authorList>
            <person name="Jaros S."/>
            <person name="Januszkiewicz K."/>
            <person name="Wedrychowicz H."/>
        </authorList>
    </citation>
    <scope>NUCLEOTIDE SEQUENCE [LARGE SCALE GENOMIC DNA]</scope>
    <source>
        <strain evidence="7 8">DSM 3090</strain>
    </source>
</reference>
<evidence type="ECO:0000256" key="4">
    <source>
        <dbReference type="ARBA" id="ARBA00023102"/>
    </source>
</evidence>
<keyword evidence="8" id="KW-1185">Reference proteome</keyword>
<dbReference type="InterPro" id="IPR020565">
    <property type="entry name" value="ImidazoleglycerP_deHydtase_CS"/>
</dbReference>
<dbReference type="UniPathway" id="UPA00031">
    <property type="reaction ID" value="UER00011"/>
</dbReference>
<keyword evidence="6" id="KW-0963">Cytoplasm</keyword>
<dbReference type="RefSeq" id="WP_072904210.1">
    <property type="nucleotide sequence ID" value="NZ_FRAD01000022.1"/>
</dbReference>
<evidence type="ECO:0000256" key="2">
    <source>
        <dbReference type="ARBA" id="ARBA00016664"/>
    </source>
</evidence>
<dbReference type="InterPro" id="IPR038494">
    <property type="entry name" value="IGPD_sf"/>
</dbReference>
<dbReference type="Proteomes" id="UP000183952">
    <property type="component" value="Unassembled WGS sequence"/>
</dbReference>
<sequence>MECNQYGRIAKIQRDTKETKINCALNIDGHGASDVDTGVGFFDHMLQLLAFHSGMNLEIEAIGDLGVCDHHTIEDVGITLGKCFNMALGDKKGINRYGFMSLPMDESLAQVTLDISGRSFLVYNCELKREKVGEMSCEMVEEFLRAFAFNAGITLHVQVPYGTNDHHKIEAIFKGLGRALNMATKIIGNELPSSKGVL</sequence>
<dbReference type="GO" id="GO:0000105">
    <property type="term" value="P:L-histidine biosynthetic process"/>
    <property type="evidence" value="ECO:0007669"/>
    <property type="project" value="UniProtKB-UniRule"/>
</dbReference>
<dbReference type="EMBL" id="FRAD01000022">
    <property type="protein sequence ID" value="SHK31681.1"/>
    <property type="molecule type" value="Genomic_DNA"/>
</dbReference>
<dbReference type="SUPFAM" id="SSF54211">
    <property type="entry name" value="Ribosomal protein S5 domain 2-like"/>
    <property type="match status" value="2"/>
</dbReference>
<dbReference type="Pfam" id="PF00475">
    <property type="entry name" value="IGPD"/>
    <property type="match status" value="1"/>
</dbReference>
<dbReference type="FunFam" id="3.30.230.40:FF:000001">
    <property type="entry name" value="Imidazoleglycerol-phosphate dehydratase HisB"/>
    <property type="match status" value="1"/>
</dbReference>
<comment type="catalytic activity">
    <reaction evidence="6">
        <text>D-erythro-1-(imidazol-4-yl)glycerol 3-phosphate = 3-(imidazol-4-yl)-2-oxopropyl phosphate + H2O</text>
        <dbReference type="Rhea" id="RHEA:11040"/>
        <dbReference type="ChEBI" id="CHEBI:15377"/>
        <dbReference type="ChEBI" id="CHEBI:57766"/>
        <dbReference type="ChEBI" id="CHEBI:58278"/>
        <dbReference type="EC" id="4.2.1.19"/>
    </reaction>
</comment>
<dbReference type="FunFam" id="3.30.230.40:FF:000003">
    <property type="entry name" value="Imidazoleglycerol-phosphate dehydratase HisB"/>
    <property type="match status" value="1"/>
</dbReference>
<evidence type="ECO:0000313" key="7">
    <source>
        <dbReference type="EMBL" id="SHK31681.1"/>
    </source>
</evidence>
<evidence type="ECO:0000256" key="3">
    <source>
        <dbReference type="ARBA" id="ARBA00022605"/>
    </source>
</evidence>
<keyword evidence="3 6" id="KW-0028">Amino-acid biosynthesis</keyword>
<dbReference type="GO" id="GO:0004424">
    <property type="term" value="F:imidazoleglycerol-phosphate dehydratase activity"/>
    <property type="evidence" value="ECO:0007669"/>
    <property type="project" value="UniProtKB-UniRule"/>
</dbReference>
<keyword evidence="5 6" id="KW-0456">Lyase</keyword>
<dbReference type="Gene3D" id="3.30.230.40">
    <property type="entry name" value="Imidazole glycerol phosphate dehydratase, domain 1"/>
    <property type="match status" value="2"/>
</dbReference>
<gene>
    <name evidence="6" type="primary">hisB</name>
    <name evidence="7" type="ORF">SAMN02745248_02288</name>
</gene>
<evidence type="ECO:0000256" key="6">
    <source>
        <dbReference type="HAMAP-Rule" id="MF_00076"/>
    </source>
</evidence>
<comment type="subcellular location">
    <subcellularLocation>
        <location evidence="6">Cytoplasm</location>
    </subcellularLocation>
</comment>
<proteinExistence type="inferred from homology"/>
<evidence type="ECO:0000256" key="5">
    <source>
        <dbReference type="ARBA" id="ARBA00023239"/>
    </source>
</evidence>
<evidence type="ECO:0000313" key="8">
    <source>
        <dbReference type="Proteomes" id="UP000183952"/>
    </source>
</evidence>
<evidence type="ECO:0000256" key="1">
    <source>
        <dbReference type="ARBA" id="ARBA00005047"/>
    </source>
</evidence>
<dbReference type="NCBIfam" id="NF002114">
    <property type="entry name" value="PRK00951.2-4"/>
    <property type="match status" value="1"/>
</dbReference>